<dbReference type="GO" id="GO:0042254">
    <property type="term" value="P:ribosome biogenesis"/>
    <property type="evidence" value="ECO:0007669"/>
    <property type="project" value="UniProtKB-KW"/>
</dbReference>
<feature type="region of interest" description="Disordered" evidence="6">
    <location>
        <begin position="203"/>
        <end position="241"/>
    </location>
</feature>
<dbReference type="OrthoDB" id="28455at2759"/>
<feature type="region of interest" description="Disordered" evidence="6">
    <location>
        <begin position="593"/>
        <end position="638"/>
    </location>
</feature>
<organism evidence="8 9">
    <name type="scientific">Olea europaea subsp. europaea</name>
    <dbReference type="NCBI Taxonomy" id="158383"/>
    <lineage>
        <taxon>Eukaryota</taxon>
        <taxon>Viridiplantae</taxon>
        <taxon>Streptophyta</taxon>
        <taxon>Embryophyta</taxon>
        <taxon>Tracheophyta</taxon>
        <taxon>Spermatophyta</taxon>
        <taxon>Magnoliopsida</taxon>
        <taxon>eudicotyledons</taxon>
        <taxon>Gunneridae</taxon>
        <taxon>Pentapetalae</taxon>
        <taxon>asterids</taxon>
        <taxon>lamiids</taxon>
        <taxon>Lamiales</taxon>
        <taxon>Oleaceae</taxon>
        <taxon>Oleeae</taxon>
        <taxon>Olea</taxon>
    </lineage>
</organism>
<feature type="region of interest" description="Disordered" evidence="6">
    <location>
        <begin position="1"/>
        <end position="20"/>
    </location>
</feature>
<dbReference type="EMBL" id="CACTIH010003654">
    <property type="protein sequence ID" value="CAA2980850.1"/>
    <property type="molecule type" value="Genomic_DNA"/>
</dbReference>
<feature type="region of interest" description="Disordered" evidence="6">
    <location>
        <begin position="450"/>
        <end position="476"/>
    </location>
</feature>
<feature type="compositionally biased region" description="Basic and acidic residues" evidence="6">
    <location>
        <begin position="534"/>
        <end position="545"/>
    </location>
</feature>
<keyword evidence="9" id="KW-1185">Reference proteome</keyword>
<evidence type="ECO:0000256" key="2">
    <source>
        <dbReference type="ARBA" id="ARBA00004170"/>
    </source>
</evidence>
<evidence type="ECO:0000259" key="7">
    <source>
        <dbReference type="PROSITE" id="PS50846"/>
    </source>
</evidence>
<protein>
    <submittedName>
        <fullName evidence="8">Ribosome biogenesis regulatory homolog</fullName>
    </submittedName>
</protein>
<feature type="region of interest" description="Disordered" evidence="6">
    <location>
        <begin position="530"/>
        <end position="551"/>
    </location>
</feature>
<sequence length="638" mass="70775">MCVEDDTKKAAPDRGGKKEDGLITAVLKLDLHCEGCAKKVSRSVHHFEGVENVKADSGNNKLTVTGKMDPFWLRERVECKTKKKVELISPQPKKENRGGRDGSTDDKKSDEKSEKKTQEKKGDDKTFKEPTDSTVMMKTKLHCNGCAHKIKRNIVKNVDGVNSVTTDLEKDLVTVHGKMNVKELTTYLKEKLKRDIEIVTSKKDDGEGKKGTEGGGGDQEEKQGDYGKEGAGEAEESKRAEKRVAVNKMEFQGYNPRVHYALPVYNQSYANQDYGVTMEGGGVGVGVGVGAPIVLLCILNLVFSSTVTTKQIKMEQSQYEIDLGNLTAFDLHHQFPSPSSSREEIVKEALEQGTKLVQAVADALFNLRSTEDPDGPIVKLPAPTTRLPREKPLPKPRPPTKWELFAEKKGINKRKKDKLAFDEQTGNWKRRHGYDRVNDDKDIPIIEAKMTDEPGTDPFAERRKEKKSRVDKQEKNRLQNLKQAAKVGGLPSHVQLAATALPITGTQAMPRKVGKDELQNFAGMVSTATASGGKFDKKLPGEKPPKHEKKYRKFLPAVEGSGMGALEKQQTEKVLNKLISKNSHEVLNVEKAVNMYNVKKEKKRRNKDGGRSSTPGKMKSNKKSFKKTSKGGSSKKGK</sequence>
<keyword evidence="4" id="KW-0690">Ribosome biogenesis</keyword>
<evidence type="ECO:0000256" key="1">
    <source>
        <dbReference type="ARBA" id="ARBA00004123"/>
    </source>
</evidence>
<evidence type="ECO:0000313" key="8">
    <source>
        <dbReference type="EMBL" id="CAA2980850.1"/>
    </source>
</evidence>
<feature type="compositionally biased region" description="Basic residues" evidence="6">
    <location>
        <begin position="619"/>
        <end position="638"/>
    </location>
</feature>
<evidence type="ECO:0000256" key="5">
    <source>
        <dbReference type="ARBA" id="ARBA00023242"/>
    </source>
</evidence>
<dbReference type="PANTHER" id="PTHR46413:SF1">
    <property type="entry name" value="HEAVY METAL-ASSOCIATED ISOPRENYLATED PLANT PROTEIN 6"/>
    <property type="match status" value="1"/>
</dbReference>
<feature type="domain" description="HMA" evidence="7">
    <location>
        <begin position="22"/>
        <end position="93"/>
    </location>
</feature>
<dbReference type="InterPro" id="IPR044594">
    <property type="entry name" value="HIPP01/3/5/6"/>
</dbReference>
<feature type="compositionally biased region" description="Basic and acidic residues" evidence="6">
    <location>
        <begin position="219"/>
        <end position="241"/>
    </location>
</feature>
<evidence type="ECO:0000256" key="6">
    <source>
        <dbReference type="SAM" id="MobiDB-lite"/>
    </source>
</evidence>
<evidence type="ECO:0000313" key="9">
    <source>
        <dbReference type="Proteomes" id="UP000594638"/>
    </source>
</evidence>
<gene>
    <name evidence="8" type="ORF">OLEA9_A018485</name>
</gene>
<evidence type="ECO:0000256" key="3">
    <source>
        <dbReference type="ARBA" id="ARBA00010077"/>
    </source>
</evidence>
<dbReference type="GO" id="GO:0005634">
    <property type="term" value="C:nucleus"/>
    <property type="evidence" value="ECO:0007669"/>
    <property type="project" value="UniProtKB-SubCell"/>
</dbReference>
<dbReference type="Proteomes" id="UP000594638">
    <property type="component" value="Unassembled WGS sequence"/>
</dbReference>
<feature type="compositionally biased region" description="Basic and acidic residues" evidence="6">
    <location>
        <begin position="203"/>
        <end position="212"/>
    </location>
</feature>
<dbReference type="GO" id="GO:0016020">
    <property type="term" value="C:membrane"/>
    <property type="evidence" value="ECO:0007669"/>
    <property type="project" value="UniProtKB-SubCell"/>
</dbReference>
<dbReference type="PROSITE" id="PS50846">
    <property type="entry name" value="HMA_2"/>
    <property type="match status" value="2"/>
</dbReference>
<dbReference type="Pfam" id="PF00403">
    <property type="entry name" value="HMA"/>
    <property type="match status" value="2"/>
</dbReference>
<dbReference type="InterPro" id="IPR007023">
    <property type="entry name" value="Ribosom_reg"/>
</dbReference>
<feature type="region of interest" description="Disordered" evidence="6">
    <location>
        <begin position="375"/>
        <end position="400"/>
    </location>
</feature>
<feature type="compositionally biased region" description="Basic and acidic residues" evidence="6">
    <location>
        <begin position="459"/>
        <end position="476"/>
    </location>
</feature>
<dbReference type="GO" id="GO:0009626">
    <property type="term" value="P:plant-type hypersensitive response"/>
    <property type="evidence" value="ECO:0007669"/>
    <property type="project" value="UniProtKB-KW"/>
</dbReference>
<dbReference type="CDD" id="cd00371">
    <property type="entry name" value="HMA"/>
    <property type="match status" value="2"/>
</dbReference>
<dbReference type="AlphaFoldDB" id="A0A8S0RMD0"/>
<proteinExistence type="inferred from homology"/>
<dbReference type="PANTHER" id="PTHR46413">
    <property type="entry name" value="HEAVY METAL-ASSOCIATED ISOPRENYLATED PLANT PROTEIN 6"/>
    <property type="match status" value="1"/>
</dbReference>
<dbReference type="Gene3D" id="3.30.70.100">
    <property type="match status" value="2"/>
</dbReference>
<dbReference type="Gramene" id="OE9A018485T2">
    <property type="protein sequence ID" value="OE9A018485C2"/>
    <property type="gene ID" value="OE9A018485"/>
</dbReference>
<keyword evidence="5" id="KW-0539">Nucleus</keyword>
<dbReference type="Pfam" id="PF04939">
    <property type="entry name" value="RRS1"/>
    <property type="match status" value="1"/>
</dbReference>
<comment type="similarity">
    <text evidence="3">Belongs to the RRS1 family.</text>
</comment>
<comment type="subcellular location">
    <subcellularLocation>
        <location evidence="2">Membrane</location>
        <topology evidence="2">Peripheral membrane protein</topology>
    </subcellularLocation>
    <subcellularLocation>
        <location evidence="1">Nucleus</location>
    </subcellularLocation>
</comment>
<feature type="compositionally biased region" description="Basic and acidic residues" evidence="6">
    <location>
        <begin position="83"/>
        <end position="131"/>
    </location>
</feature>
<accession>A0A8S0RMD0</accession>
<feature type="region of interest" description="Disordered" evidence="6">
    <location>
        <begin position="83"/>
        <end position="133"/>
    </location>
</feature>
<name>A0A8S0RMD0_OLEEU</name>
<dbReference type="InterPro" id="IPR006121">
    <property type="entry name" value="HMA_dom"/>
</dbReference>
<dbReference type="GO" id="GO:0046872">
    <property type="term" value="F:metal ion binding"/>
    <property type="evidence" value="ECO:0007669"/>
    <property type="project" value="InterPro"/>
</dbReference>
<feature type="domain" description="HMA" evidence="7">
    <location>
        <begin position="132"/>
        <end position="196"/>
    </location>
</feature>
<dbReference type="InterPro" id="IPR036163">
    <property type="entry name" value="HMA_dom_sf"/>
</dbReference>
<evidence type="ECO:0000256" key="4">
    <source>
        <dbReference type="ARBA" id="ARBA00022517"/>
    </source>
</evidence>
<comment type="caution">
    <text evidence="8">The sequence shown here is derived from an EMBL/GenBank/DDBJ whole genome shotgun (WGS) entry which is preliminary data.</text>
</comment>
<dbReference type="SUPFAM" id="SSF55008">
    <property type="entry name" value="HMA, heavy metal-associated domain"/>
    <property type="match status" value="2"/>
</dbReference>
<reference evidence="8 9" key="1">
    <citation type="submission" date="2019-12" db="EMBL/GenBank/DDBJ databases">
        <authorList>
            <person name="Alioto T."/>
            <person name="Alioto T."/>
            <person name="Gomez Garrido J."/>
        </authorList>
    </citation>
    <scope>NUCLEOTIDE SEQUENCE [LARGE SCALE GENOMIC DNA]</scope>
</reference>